<sequence length="188" mass="22427">MFKLKVDHDIELRLLQLQDSLQLFQLVDNNREHLRQWLPWVDNIYSSLQFHTIIPSWLKQYADHNGFHAGIRYKKKLAGVISLHSIDWYNKQTSIGYYLGEGFEGKGIMTKSVQAVLNYVFFHLHLHRLEVRCGEFNMKSRAIPERLGFKREGLIRDGEFLYDHYHDLVVYGILYNEWLQQKEYPLKG</sequence>
<dbReference type="PROSITE" id="PS51186">
    <property type="entry name" value="GNAT"/>
    <property type="match status" value="1"/>
</dbReference>
<dbReference type="InterPro" id="IPR000182">
    <property type="entry name" value="GNAT_dom"/>
</dbReference>
<dbReference type="Pfam" id="PF13302">
    <property type="entry name" value="Acetyltransf_3"/>
    <property type="match status" value="1"/>
</dbReference>
<name>A0ABZ2CH18_9BACI</name>
<dbReference type="SUPFAM" id="SSF55729">
    <property type="entry name" value="Acyl-CoA N-acyltransferases (Nat)"/>
    <property type="match status" value="1"/>
</dbReference>
<dbReference type="InterPro" id="IPR051908">
    <property type="entry name" value="Ribosomal_N-acetyltransferase"/>
</dbReference>
<evidence type="ECO:0000259" key="1">
    <source>
        <dbReference type="PROSITE" id="PS51186"/>
    </source>
</evidence>
<dbReference type="GO" id="GO:0016740">
    <property type="term" value="F:transferase activity"/>
    <property type="evidence" value="ECO:0007669"/>
    <property type="project" value="UniProtKB-KW"/>
</dbReference>
<dbReference type="InterPro" id="IPR016181">
    <property type="entry name" value="Acyl_CoA_acyltransferase"/>
</dbReference>
<keyword evidence="2" id="KW-0808">Transferase</keyword>
<dbReference type="RefSeq" id="WP_338451313.1">
    <property type="nucleotide sequence ID" value="NZ_CP137640.1"/>
</dbReference>
<dbReference type="Proteomes" id="UP001357223">
    <property type="component" value="Chromosome"/>
</dbReference>
<keyword evidence="3" id="KW-1185">Reference proteome</keyword>
<dbReference type="PANTHER" id="PTHR43441">
    <property type="entry name" value="RIBOSOMAL-PROTEIN-SERINE ACETYLTRANSFERASE"/>
    <property type="match status" value="1"/>
</dbReference>
<gene>
    <name evidence="2" type="ORF">R4Z09_05360</name>
</gene>
<protein>
    <submittedName>
        <fullName evidence="2">GNAT family protein</fullName>
        <ecNumber evidence="2">2.-.-.-</ecNumber>
    </submittedName>
</protein>
<organism evidence="2 3">
    <name type="scientific">Niallia oryzisoli</name>
    <dbReference type="NCBI Taxonomy" id="1737571"/>
    <lineage>
        <taxon>Bacteria</taxon>
        <taxon>Bacillati</taxon>
        <taxon>Bacillota</taxon>
        <taxon>Bacilli</taxon>
        <taxon>Bacillales</taxon>
        <taxon>Bacillaceae</taxon>
        <taxon>Niallia</taxon>
    </lineage>
</organism>
<reference evidence="2 3" key="1">
    <citation type="submission" date="2023-10" db="EMBL/GenBank/DDBJ databases">
        <title>Niallia locisalis sp.nov. isolated from a salt pond sample.</title>
        <authorList>
            <person name="Li X.-J."/>
            <person name="Dong L."/>
        </authorList>
    </citation>
    <scope>NUCLEOTIDE SEQUENCE [LARGE SCALE GENOMIC DNA]</scope>
    <source>
        <strain evidence="2 3">DSM 29761</strain>
    </source>
</reference>
<dbReference type="Gene3D" id="3.40.630.30">
    <property type="match status" value="1"/>
</dbReference>
<feature type="domain" description="N-acetyltransferase" evidence="1">
    <location>
        <begin position="10"/>
        <end position="177"/>
    </location>
</feature>
<proteinExistence type="predicted"/>
<accession>A0ABZ2CH18</accession>
<dbReference type="EC" id="2.-.-.-" evidence="2"/>
<evidence type="ECO:0000313" key="2">
    <source>
        <dbReference type="EMBL" id="WVX82411.1"/>
    </source>
</evidence>
<dbReference type="PANTHER" id="PTHR43441:SF12">
    <property type="entry name" value="RIBOSOMAL N-ACETYLTRANSFERASE YDAF-RELATED"/>
    <property type="match status" value="1"/>
</dbReference>
<dbReference type="EMBL" id="CP137640">
    <property type="protein sequence ID" value="WVX82411.1"/>
    <property type="molecule type" value="Genomic_DNA"/>
</dbReference>
<evidence type="ECO:0000313" key="3">
    <source>
        <dbReference type="Proteomes" id="UP001357223"/>
    </source>
</evidence>